<dbReference type="GO" id="GO:0016832">
    <property type="term" value="F:aldehyde-lyase activity"/>
    <property type="evidence" value="ECO:0007669"/>
    <property type="project" value="TreeGrafter"/>
</dbReference>
<dbReference type="InterPro" id="IPR036409">
    <property type="entry name" value="Aldolase_II/adducin_N_sf"/>
</dbReference>
<evidence type="ECO:0000313" key="5">
    <source>
        <dbReference type="Proteomes" id="UP000006377"/>
    </source>
</evidence>
<feature type="domain" description="Class II aldolase/adducin N-terminal" evidence="3">
    <location>
        <begin position="11"/>
        <end position="186"/>
    </location>
</feature>
<protein>
    <submittedName>
        <fullName evidence="4">Class II aldolase/adducin family protein</fullName>
    </submittedName>
</protein>
<dbReference type="OrthoDB" id="5291399at2"/>
<sequence>MTATDEAWLRQRVVDAALDLAATGLSPQMSGNVSARAGDSIFITPSGIAYTDLIPDDLSEIALDGRILSGPFPPSSEWQMHCAIYKARPEAGGIVHAHSDFATVLAVMKRPIPAFHYMVAVAGGRDIRCAPYATFGTADLAAHAVAALADRKACLLAHHGQIAIGETVEAALHLAHEVETLAAQYWRALQIGEPDLLSDEEMAVNVEKFRNYGRRG</sequence>
<dbReference type="InterPro" id="IPR001303">
    <property type="entry name" value="Aldolase_II/adducin_N"/>
</dbReference>
<evidence type="ECO:0000256" key="2">
    <source>
        <dbReference type="ARBA" id="ARBA00023239"/>
    </source>
</evidence>
<reference evidence="4 5" key="1">
    <citation type="journal article" date="2011" name="Stand. Genomic Sci.">
        <title>Complete genome sequence of Parvibaculum lavamentivorans type strain (DS-1(T)).</title>
        <authorList>
            <person name="Schleheck D."/>
            <person name="Weiss M."/>
            <person name="Pitluck S."/>
            <person name="Bruce D."/>
            <person name="Land M.L."/>
            <person name="Han S."/>
            <person name="Saunders E."/>
            <person name="Tapia R."/>
            <person name="Detter C."/>
            <person name="Brettin T."/>
            <person name="Han J."/>
            <person name="Woyke T."/>
            <person name="Goodwin L."/>
            <person name="Pennacchio L."/>
            <person name="Nolan M."/>
            <person name="Cook A.M."/>
            <person name="Kjelleberg S."/>
            <person name="Thomas T."/>
        </authorList>
    </citation>
    <scope>NUCLEOTIDE SEQUENCE [LARGE SCALE GENOMIC DNA]</scope>
    <source>
        <strain evidence="5">DS-1 / DSM 13023 / NCIMB 13966</strain>
    </source>
</reference>
<proteinExistence type="predicted"/>
<dbReference type="EMBL" id="CP000774">
    <property type="protein sequence ID" value="ABS63862.1"/>
    <property type="molecule type" value="Genomic_DNA"/>
</dbReference>
<dbReference type="Proteomes" id="UP000006377">
    <property type="component" value="Chromosome"/>
</dbReference>
<name>A7HVC9_PARL1</name>
<dbReference type="PANTHER" id="PTHR22789">
    <property type="entry name" value="FUCULOSE PHOSPHATE ALDOLASE"/>
    <property type="match status" value="1"/>
</dbReference>
<evidence type="ECO:0000313" key="4">
    <source>
        <dbReference type="EMBL" id="ABS63862.1"/>
    </source>
</evidence>
<dbReference type="Gene3D" id="3.40.225.10">
    <property type="entry name" value="Class II aldolase/adducin N-terminal domain"/>
    <property type="match status" value="1"/>
</dbReference>
<keyword evidence="1" id="KW-0479">Metal-binding</keyword>
<dbReference type="KEGG" id="pla:Plav_2248"/>
<dbReference type="GO" id="GO:0005829">
    <property type="term" value="C:cytosol"/>
    <property type="evidence" value="ECO:0007669"/>
    <property type="project" value="TreeGrafter"/>
</dbReference>
<dbReference type="InterPro" id="IPR050197">
    <property type="entry name" value="Aldolase_class_II_sugar_metab"/>
</dbReference>
<dbReference type="STRING" id="402881.Plav_2248"/>
<gene>
    <name evidence="4" type="ordered locus">Plav_2248</name>
</gene>
<dbReference type="GO" id="GO:0019323">
    <property type="term" value="P:pentose catabolic process"/>
    <property type="evidence" value="ECO:0007669"/>
    <property type="project" value="TreeGrafter"/>
</dbReference>
<organism evidence="4 5">
    <name type="scientific">Parvibaculum lavamentivorans (strain DS-1 / DSM 13023 / NCIMB 13966)</name>
    <dbReference type="NCBI Taxonomy" id="402881"/>
    <lineage>
        <taxon>Bacteria</taxon>
        <taxon>Pseudomonadati</taxon>
        <taxon>Pseudomonadota</taxon>
        <taxon>Alphaproteobacteria</taxon>
        <taxon>Hyphomicrobiales</taxon>
        <taxon>Parvibaculaceae</taxon>
        <taxon>Parvibaculum</taxon>
    </lineage>
</organism>
<dbReference type="Pfam" id="PF00596">
    <property type="entry name" value="Aldolase_II"/>
    <property type="match status" value="1"/>
</dbReference>
<keyword evidence="5" id="KW-1185">Reference proteome</keyword>
<dbReference type="PANTHER" id="PTHR22789:SF0">
    <property type="entry name" value="3-OXO-TETRONATE 4-PHOSPHATE DECARBOXYLASE-RELATED"/>
    <property type="match status" value="1"/>
</dbReference>
<accession>A7HVC9</accession>
<dbReference type="HOGENOM" id="CLU_006033_3_0_5"/>
<dbReference type="eggNOG" id="COG0235">
    <property type="taxonomic scope" value="Bacteria"/>
</dbReference>
<dbReference type="AlphaFoldDB" id="A7HVC9"/>
<evidence type="ECO:0000259" key="3">
    <source>
        <dbReference type="SMART" id="SM01007"/>
    </source>
</evidence>
<evidence type="ECO:0000256" key="1">
    <source>
        <dbReference type="ARBA" id="ARBA00022723"/>
    </source>
</evidence>
<keyword evidence="2" id="KW-0456">Lyase</keyword>
<dbReference type="GO" id="GO:0046872">
    <property type="term" value="F:metal ion binding"/>
    <property type="evidence" value="ECO:0007669"/>
    <property type="project" value="UniProtKB-KW"/>
</dbReference>
<dbReference type="RefSeq" id="WP_012111167.1">
    <property type="nucleotide sequence ID" value="NC_009719.1"/>
</dbReference>
<dbReference type="SUPFAM" id="SSF53639">
    <property type="entry name" value="AraD/HMP-PK domain-like"/>
    <property type="match status" value="1"/>
</dbReference>
<dbReference type="SMART" id="SM01007">
    <property type="entry name" value="Aldolase_II"/>
    <property type="match status" value="1"/>
</dbReference>